<evidence type="ECO:0000256" key="1">
    <source>
        <dbReference type="ARBA" id="ARBA00022531"/>
    </source>
</evidence>
<dbReference type="PANTHER" id="PTHR33791:SF12">
    <property type="entry name" value="CHAPERONIN-LIKE RBCX PROTEIN 1, CHLOROPLASTIC"/>
    <property type="match status" value="1"/>
</dbReference>
<dbReference type="GO" id="GO:0015979">
    <property type="term" value="P:photosynthesis"/>
    <property type="evidence" value="ECO:0007669"/>
    <property type="project" value="UniProtKB-KW"/>
</dbReference>
<gene>
    <name evidence="4" type="ORF">SEVIR_6G157700v2</name>
</gene>
<keyword evidence="2" id="KW-0143">Chaperone</keyword>
<dbReference type="GO" id="GO:0015977">
    <property type="term" value="P:carbon fixation"/>
    <property type="evidence" value="ECO:0007669"/>
    <property type="project" value="UniProtKB-KW"/>
</dbReference>
<dbReference type="OMA" id="DSYEDFG"/>
<evidence type="ECO:0000313" key="5">
    <source>
        <dbReference type="Proteomes" id="UP000298652"/>
    </source>
</evidence>
<keyword evidence="5" id="KW-1185">Reference proteome</keyword>
<reference evidence="4" key="1">
    <citation type="submission" date="2019-03" db="EMBL/GenBank/DDBJ databases">
        <title>WGS assembly of Setaria viridis.</title>
        <authorList>
            <person name="Huang P."/>
            <person name="Jenkins J."/>
            <person name="Grimwood J."/>
            <person name="Barry K."/>
            <person name="Healey A."/>
            <person name="Mamidi S."/>
            <person name="Sreedasyam A."/>
            <person name="Shu S."/>
            <person name="Feldman M."/>
            <person name="Wu J."/>
            <person name="Yu Y."/>
            <person name="Chen C."/>
            <person name="Johnson J."/>
            <person name="Rokhsar D."/>
            <person name="Baxter I."/>
            <person name="Schmutz J."/>
            <person name="Brutnell T."/>
            <person name="Kellogg E."/>
        </authorList>
    </citation>
    <scope>NUCLEOTIDE SEQUENCE [LARGE SCALE GENOMIC DNA]</scope>
</reference>
<keyword evidence="3" id="KW-0120">Carbon dioxide fixation</keyword>
<dbReference type="InterPro" id="IPR038052">
    <property type="entry name" value="Chaperonin_RbcX_sf"/>
</dbReference>
<dbReference type="InterPro" id="IPR003435">
    <property type="entry name" value="Chaperonin_RcbX"/>
</dbReference>
<dbReference type="AlphaFoldDB" id="A0A4U6U437"/>
<evidence type="ECO:0008006" key="6">
    <source>
        <dbReference type="Google" id="ProtNLM"/>
    </source>
</evidence>
<dbReference type="GO" id="GO:0110102">
    <property type="term" value="P:ribulose bisphosphate carboxylase complex assembly"/>
    <property type="evidence" value="ECO:0007669"/>
    <property type="project" value="InterPro"/>
</dbReference>
<dbReference type="Gene3D" id="1.10.1200.210">
    <property type="entry name" value="Chaperonin-like RbcX"/>
    <property type="match status" value="1"/>
</dbReference>
<keyword evidence="1" id="KW-0602">Photosynthesis</keyword>
<dbReference type="Pfam" id="PF02341">
    <property type="entry name" value="RbcX"/>
    <property type="match status" value="1"/>
</dbReference>
<dbReference type="GO" id="GO:0044183">
    <property type="term" value="F:protein folding chaperone"/>
    <property type="evidence" value="ECO:0007669"/>
    <property type="project" value="InterPro"/>
</dbReference>
<evidence type="ECO:0000256" key="3">
    <source>
        <dbReference type="ARBA" id="ARBA00023300"/>
    </source>
</evidence>
<protein>
    <recommendedName>
        <fullName evidence="6">Chaperonin-like RbcX protein</fullName>
    </recommendedName>
</protein>
<evidence type="ECO:0000256" key="2">
    <source>
        <dbReference type="ARBA" id="ARBA00023186"/>
    </source>
</evidence>
<dbReference type="EMBL" id="CM016557">
    <property type="protein sequence ID" value="TKW10341.1"/>
    <property type="molecule type" value="Genomic_DNA"/>
</dbReference>
<sequence length="243" mass="28147">MPLPANISARAFIPSARPRRVAQAPLPMNISGALFAFIRAYIAFRQVHVRLRGRRWFRDFLVMECRVVLPLQGAGVVGARPRVAVPVQQAFWRTAERRLRRLAGAVAPTRCSKMYVPGFGEGSPERKAAIHMQNFFNYIAVRIVLSQLESYNREAYFELKEFVSRTSLNDAELFCKKLIRESPRLKGLAMRILEVRSAYMKSDFEWDNLKKLSFKMVDEDNTKLMRDYVLEVSHIEDENYNIK</sequence>
<dbReference type="Proteomes" id="UP000298652">
    <property type="component" value="Chromosome 6"/>
</dbReference>
<evidence type="ECO:0000313" key="4">
    <source>
        <dbReference type="EMBL" id="TKW10341.1"/>
    </source>
</evidence>
<proteinExistence type="predicted"/>
<accession>A0A4U6U437</accession>
<organism evidence="4 5">
    <name type="scientific">Setaria viridis</name>
    <name type="common">Green bristlegrass</name>
    <name type="synonym">Setaria italica subsp. viridis</name>
    <dbReference type="NCBI Taxonomy" id="4556"/>
    <lineage>
        <taxon>Eukaryota</taxon>
        <taxon>Viridiplantae</taxon>
        <taxon>Streptophyta</taxon>
        <taxon>Embryophyta</taxon>
        <taxon>Tracheophyta</taxon>
        <taxon>Spermatophyta</taxon>
        <taxon>Magnoliopsida</taxon>
        <taxon>Liliopsida</taxon>
        <taxon>Poales</taxon>
        <taxon>Poaceae</taxon>
        <taxon>PACMAD clade</taxon>
        <taxon>Panicoideae</taxon>
        <taxon>Panicodae</taxon>
        <taxon>Paniceae</taxon>
        <taxon>Cenchrinae</taxon>
        <taxon>Setaria</taxon>
    </lineage>
</organism>
<dbReference type="Gramene" id="TKW10341">
    <property type="protein sequence ID" value="TKW10341"/>
    <property type="gene ID" value="SEVIR_6G157700v2"/>
</dbReference>
<dbReference type="PANTHER" id="PTHR33791">
    <property type="entry name" value="CHAPERONIN-LIKE RBCX PROTEIN 1, CHLOROPLASTIC"/>
    <property type="match status" value="1"/>
</dbReference>
<name>A0A4U6U437_SETVI</name>
<dbReference type="SUPFAM" id="SSF158615">
    <property type="entry name" value="RbcX-like"/>
    <property type="match status" value="1"/>
</dbReference>